<dbReference type="SUPFAM" id="SSF56112">
    <property type="entry name" value="Protein kinase-like (PK-like)"/>
    <property type="match status" value="1"/>
</dbReference>
<dbReference type="EMBL" id="JAROKS010000007">
    <property type="protein sequence ID" value="KAK1802387.1"/>
    <property type="molecule type" value="Genomic_DNA"/>
</dbReference>
<feature type="non-terminal residue" evidence="2">
    <location>
        <position position="1"/>
    </location>
</feature>
<gene>
    <name evidence="2" type="ORF">P4O66_022042</name>
</gene>
<comment type="caution">
    <text evidence="2">The sequence shown here is derived from an EMBL/GenBank/DDBJ whole genome shotgun (WGS) entry which is preliminary data.</text>
</comment>
<organism evidence="2 3">
    <name type="scientific">Electrophorus voltai</name>
    <dbReference type="NCBI Taxonomy" id="2609070"/>
    <lineage>
        <taxon>Eukaryota</taxon>
        <taxon>Metazoa</taxon>
        <taxon>Chordata</taxon>
        <taxon>Craniata</taxon>
        <taxon>Vertebrata</taxon>
        <taxon>Euteleostomi</taxon>
        <taxon>Actinopterygii</taxon>
        <taxon>Neopterygii</taxon>
        <taxon>Teleostei</taxon>
        <taxon>Ostariophysi</taxon>
        <taxon>Gymnotiformes</taxon>
        <taxon>Gymnotoidei</taxon>
        <taxon>Gymnotidae</taxon>
        <taxon>Electrophorus</taxon>
    </lineage>
</organism>
<feature type="region of interest" description="Disordered" evidence="1">
    <location>
        <begin position="28"/>
        <end position="53"/>
    </location>
</feature>
<protein>
    <submittedName>
        <fullName evidence="2">Uncharacterized protein</fullName>
    </submittedName>
</protein>
<sequence>MCTRQPGAGAVPLGRGFCLCTVPPKSHDPLNLPDAEPTGRVPAERRGPDSNCPLWRFKTPSKHEAERGIKSAETQKYISTCFDDMMQVSKNSLEGADVSAEKANQWEFIDLLNKMLTLDADKRITPMTTPNHPFVTMTHQFQAFQSTCLCPPSDAIITDTPNPTMSVIISSDSEDDAEVPPT</sequence>
<accession>A0AAD8ZNJ6</accession>
<dbReference type="InterPro" id="IPR011009">
    <property type="entry name" value="Kinase-like_dom_sf"/>
</dbReference>
<evidence type="ECO:0000313" key="2">
    <source>
        <dbReference type="EMBL" id="KAK1802387.1"/>
    </source>
</evidence>
<name>A0AAD8ZNJ6_9TELE</name>
<dbReference type="AlphaFoldDB" id="A0AAD8ZNJ6"/>
<reference evidence="2" key="1">
    <citation type="submission" date="2023-03" db="EMBL/GenBank/DDBJ databases">
        <title>Electrophorus voltai genome.</title>
        <authorList>
            <person name="Bian C."/>
        </authorList>
    </citation>
    <scope>NUCLEOTIDE SEQUENCE</scope>
    <source>
        <strain evidence="2">CB-2022</strain>
        <tissue evidence="2">Muscle</tissue>
    </source>
</reference>
<keyword evidence="3" id="KW-1185">Reference proteome</keyword>
<dbReference type="Gene3D" id="1.10.510.10">
    <property type="entry name" value="Transferase(Phosphotransferase) domain 1"/>
    <property type="match status" value="1"/>
</dbReference>
<evidence type="ECO:0000313" key="3">
    <source>
        <dbReference type="Proteomes" id="UP001239994"/>
    </source>
</evidence>
<dbReference type="Proteomes" id="UP001239994">
    <property type="component" value="Unassembled WGS sequence"/>
</dbReference>
<evidence type="ECO:0000256" key="1">
    <source>
        <dbReference type="SAM" id="MobiDB-lite"/>
    </source>
</evidence>
<proteinExistence type="predicted"/>